<dbReference type="EMBL" id="CP158568">
    <property type="protein sequence ID" value="XBY45628.1"/>
    <property type="molecule type" value="Genomic_DNA"/>
</dbReference>
<sequence>MTALHSATVAGLDALSLGDRPLVVCDVDEVVLHFLKPLEAWLDRRSLWLHAVSYGLTGNIKRKGSADAIPKDDVAQLLIDFFDDEVGRQDAVEGAGAALANLAGRADVVLLTNVPHHHRDRRMENLAAHGLGFPVVTNDGPKGPALARLAARATGPIVFIDDSPTNLKSVLAAVPEVHAIQFVADERFLALAPDVPGARLKTNRWPEVETYVAALVAD</sequence>
<reference evidence="1" key="1">
    <citation type="submission" date="2024-06" db="EMBL/GenBank/DDBJ databases">
        <title>Methylostella associata gen. nov., sp. nov., a novel Ancalomicrobiaceae-affiliated facultatively methylotrophic bacteria that feed on methanotrophs of the genus Methylococcus.</title>
        <authorList>
            <person name="Saltykova V."/>
            <person name="Danilova O.V."/>
            <person name="Oshkin I.Y."/>
            <person name="Belova S.E."/>
            <person name="Pimenov N.V."/>
            <person name="Dedysh S.N."/>
        </authorList>
    </citation>
    <scope>NUCLEOTIDE SEQUENCE</scope>
    <source>
        <strain evidence="1">S20</strain>
    </source>
</reference>
<proteinExistence type="predicted"/>
<accession>A0AAU7XCU0</accession>
<evidence type="ECO:0000313" key="1">
    <source>
        <dbReference type="EMBL" id="XBY45628.1"/>
    </source>
</evidence>
<dbReference type="RefSeq" id="WP_407050720.1">
    <property type="nucleotide sequence ID" value="NZ_CP158568.1"/>
</dbReference>
<gene>
    <name evidence="1" type="ORF">ABS361_04950</name>
</gene>
<evidence type="ECO:0008006" key="2">
    <source>
        <dbReference type="Google" id="ProtNLM"/>
    </source>
</evidence>
<dbReference type="InterPro" id="IPR036412">
    <property type="entry name" value="HAD-like_sf"/>
</dbReference>
<dbReference type="AlphaFoldDB" id="A0AAU7XCU0"/>
<protein>
    <recommendedName>
        <fullName evidence="2">HAD family hydrolase</fullName>
    </recommendedName>
</protein>
<dbReference type="SUPFAM" id="SSF56784">
    <property type="entry name" value="HAD-like"/>
    <property type="match status" value="1"/>
</dbReference>
<organism evidence="1">
    <name type="scientific">Methyloraptor flagellatus</name>
    <dbReference type="NCBI Taxonomy" id="3162530"/>
    <lineage>
        <taxon>Bacteria</taxon>
        <taxon>Pseudomonadati</taxon>
        <taxon>Pseudomonadota</taxon>
        <taxon>Alphaproteobacteria</taxon>
        <taxon>Hyphomicrobiales</taxon>
        <taxon>Ancalomicrobiaceae</taxon>
        <taxon>Methyloraptor</taxon>
    </lineage>
</organism>
<dbReference type="KEGG" id="mflg:ABS361_04950"/>
<name>A0AAU7XCU0_9HYPH</name>